<dbReference type="AlphaFoldDB" id="A0A5Q2TS95"/>
<organism evidence="1 2">
    <name type="scientific">Gracilibacillus salitolerans</name>
    <dbReference type="NCBI Taxonomy" id="2663022"/>
    <lineage>
        <taxon>Bacteria</taxon>
        <taxon>Bacillati</taxon>
        <taxon>Bacillota</taxon>
        <taxon>Bacilli</taxon>
        <taxon>Bacillales</taxon>
        <taxon>Bacillaceae</taxon>
        <taxon>Gracilibacillus</taxon>
    </lineage>
</organism>
<protein>
    <submittedName>
        <fullName evidence="1">Uncharacterized protein</fullName>
    </submittedName>
</protein>
<reference evidence="1 2" key="1">
    <citation type="submission" date="2019-11" db="EMBL/GenBank/DDBJ databases">
        <title>Gracilibacillus salitolerans sp. nov., a moderate halophile isolated from a saline soil in northwest China.</title>
        <authorList>
            <person name="Gan L."/>
        </authorList>
    </citation>
    <scope>NUCLEOTIDE SEQUENCE [LARGE SCALE GENOMIC DNA]</scope>
    <source>
        <strain evidence="1 2">SCU50</strain>
    </source>
</reference>
<dbReference type="Proteomes" id="UP000339690">
    <property type="component" value="Chromosome"/>
</dbReference>
<keyword evidence="2" id="KW-1185">Reference proteome</keyword>
<dbReference type="InterPro" id="IPR043137">
    <property type="entry name" value="GGT_ssub_C"/>
</dbReference>
<evidence type="ECO:0000313" key="1">
    <source>
        <dbReference type="EMBL" id="QGH36903.1"/>
    </source>
</evidence>
<dbReference type="SUPFAM" id="SSF56235">
    <property type="entry name" value="N-terminal nucleophile aminohydrolases (Ntn hydrolases)"/>
    <property type="match status" value="1"/>
</dbReference>
<dbReference type="Gene3D" id="3.60.20.40">
    <property type="match status" value="1"/>
</dbReference>
<gene>
    <name evidence="1" type="ORF">GI584_02580</name>
</gene>
<proteinExistence type="predicted"/>
<evidence type="ECO:0000313" key="2">
    <source>
        <dbReference type="Proteomes" id="UP000339690"/>
    </source>
</evidence>
<dbReference type="PANTHER" id="PTHR43881">
    <property type="entry name" value="GAMMA-GLUTAMYLTRANSPEPTIDASE (AFU_ORTHOLOGUE AFUA_4G13580)"/>
    <property type="match status" value="1"/>
</dbReference>
<dbReference type="EMBL" id="CP045915">
    <property type="protein sequence ID" value="QGH36903.1"/>
    <property type="molecule type" value="Genomic_DNA"/>
</dbReference>
<dbReference type="InterPro" id="IPR029055">
    <property type="entry name" value="Ntn_hydrolases_N"/>
</dbReference>
<accession>A0A5Q2TS95</accession>
<dbReference type="InterPro" id="IPR052896">
    <property type="entry name" value="GGT-like_enzyme"/>
</dbReference>
<name>A0A5Q2TS95_9BACI</name>
<dbReference type="Pfam" id="PF01019">
    <property type="entry name" value="G_glu_transpept"/>
    <property type="match status" value="1"/>
</dbReference>
<sequence length="89" mass="9876">MIDYQYAVQEAIEAPRWLYGRTCRAISNTLRLESRIPLSVQEALKRKDHDIELVESYSDIMGHAGGILINDESIKPAGSDSRSDGIALG</sequence>
<dbReference type="KEGG" id="grc:GI584_02580"/>
<dbReference type="PANTHER" id="PTHR43881:SF5">
    <property type="entry name" value="GAMMA-GLUTAMYLTRANSPEPTIDASE"/>
    <property type="match status" value="1"/>
</dbReference>